<organism evidence="3 4">
    <name type="scientific">Clonorchis sinensis</name>
    <name type="common">Chinese liver fluke</name>
    <dbReference type="NCBI Taxonomy" id="79923"/>
    <lineage>
        <taxon>Eukaryota</taxon>
        <taxon>Metazoa</taxon>
        <taxon>Spiralia</taxon>
        <taxon>Lophotrochozoa</taxon>
        <taxon>Platyhelminthes</taxon>
        <taxon>Trematoda</taxon>
        <taxon>Digenea</taxon>
        <taxon>Opisthorchiida</taxon>
        <taxon>Opisthorchiata</taxon>
        <taxon>Opisthorchiidae</taxon>
        <taxon>Clonorchis</taxon>
    </lineage>
</organism>
<dbReference type="Gene3D" id="3.30.420.10">
    <property type="entry name" value="Ribonuclease H-like superfamily/Ribonuclease H"/>
    <property type="match status" value="1"/>
</dbReference>
<dbReference type="EMBL" id="DF144803">
    <property type="protein sequence ID" value="GAA57509.1"/>
    <property type="molecule type" value="Genomic_DNA"/>
</dbReference>
<reference evidence="3" key="1">
    <citation type="journal article" date="2011" name="Genome Biol.">
        <title>The draft genome of the carcinogenic human liver fluke Clonorchis sinensis.</title>
        <authorList>
            <person name="Wang X."/>
            <person name="Chen W."/>
            <person name="Huang Y."/>
            <person name="Sun J."/>
            <person name="Men J."/>
            <person name="Liu H."/>
            <person name="Luo F."/>
            <person name="Guo L."/>
            <person name="Lv X."/>
            <person name="Deng C."/>
            <person name="Zhou C."/>
            <person name="Fan Y."/>
            <person name="Li X."/>
            <person name="Huang L."/>
            <person name="Hu Y."/>
            <person name="Liang C."/>
            <person name="Hu X."/>
            <person name="Xu J."/>
            <person name="Yu X."/>
        </authorList>
    </citation>
    <scope>NUCLEOTIDE SEQUENCE [LARGE SCALE GENOMIC DNA]</scope>
    <source>
        <strain evidence="3">Henan</strain>
    </source>
</reference>
<dbReference type="SUPFAM" id="SSF53098">
    <property type="entry name" value="Ribonuclease H-like"/>
    <property type="match status" value="1"/>
</dbReference>
<dbReference type="InterPro" id="IPR036397">
    <property type="entry name" value="RNaseH_sf"/>
</dbReference>
<dbReference type="InterPro" id="IPR050951">
    <property type="entry name" value="Retrovirus_Pol_polyprotein"/>
</dbReference>
<evidence type="ECO:0000259" key="2">
    <source>
        <dbReference type="PROSITE" id="PS50994"/>
    </source>
</evidence>
<reference key="2">
    <citation type="submission" date="2011-10" db="EMBL/GenBank/DDBJ databases">
        <title>The genome and transcriptome sequence of Clonorchis sinensis provide insights into the carcinogenic liver fluke.</title>
        <authorList>
            <person name="Wang X."/>
            <person name="Huang Y."/>
            <person name="Chen W."/>
            <person name="Liu H."/>
            <person name="Guo L."/>
            <person name="Chen Y."/>
            <person name="Luo F."/>
            <person name="Zhou W."/>
            <person name="Sun J."/>
            <person name="Mao Q."/>
            <person name="Liang P."/>
            <person name="Zhou C."/>
            <person name="Tian Y."/>
            <person name="Men J."/>
            <person name="Lv X."/>
            <person name="Huang L."/>
            <person name="Zhou J."/>
            <person name="Hu Y."/>
            <person name="Li R."/>
            <person name="Zhang F."/>
            <person name="Lei H."/>
            <person name="Li X."/>
            <person name="Hu X."/>
            <person name="Liang C."/>
            <person name="Xu J."/>
            <person name="Wu Z."/>
            <person name="Yu X."/>
        </authorList>
    </citation>
    <scope>NUCLEOTIDE SEQUENCE</scope>
    <source>
        <strain>Henan</strain>
    </source>
</reference>
<dbReference type="GO" id="GO:0015074">
    <property type="term" value="P:DNA integration"/>
    <property type="evidence" value="ECO:0007669"/>
    <property type="project" value="InterPro"/>
</dbReference>
<dbReference type="PROSITE" id="PS50994">
    <property type="entry name" value="INTEGRASE"/>
    <property type="match status" value="1"/>
</dbReference>
<sequence length="948" mass="105813">MIIIAITVTVVIAATTVKTLYRASSEQNFILRVLVTQDGSSSEDHHSIPGETVKFHSLSSVINMKQTLAGRRRVNVAESPKKCVTSDPNTDVKAIDEDISTLSLSVMSQNSSHIFKSLISTSIQKNDFIVEIGGVESTIPQSDKTAFDPNVVIVPTDVNITGTTGNSVPLVGSCTIPVKLSQGTPVDCNFLVSTSEPSIIGLQFLRSLRASITLMTSVDVNELKQLILKCSKATGGMRITKCVTPVESSDWAAPIVTPPKTDGITPSICGDYRLTLNTQLLQLMNTITKDLDGVEMYQDDVIVHAANKATHDMRLLSLLNRFSEFNVAIHPVTCETFQRVHADYCGPFLAKYYALIVIDALSRLPEVFLTTSPSAEFTQQALRKVFSRDSAPTVLVTDNGIHFAAKSLEEWLKGLGCRYLFTAPRHPQSNRIAENFIRTLKSAMTSFYPTTFVELDRGIDNFLMQYRNVSHSATGKSPAFLFKSHSLRTIPDCAKTADVTFFKGNDLHPVTGIILSLNDKRMVTILDLDDRSCHRRHIDQVEFNTRGRSVNGTTAVSNTNESFVDDLMVSEQNVISEENTTNEEAEVSNLRRSGRLRSRPPLNYKHPHTHSRCGDAGISGKKFPSFQRWCSHAKCVGDTSRFREKPKQDPVLITYLFAEIRLTHSERQETPELPGADKSAFPLQKIKYHGQRIDNIRMSSPGNVTSALKIRFRDFSPSHLLMVVQTNLLSVSKTWPATVAELSEQEDTSRIIPLRSKNIKFGMKNGALATNILRSSVLVIYHSHVNHPWEISTSKYFFRSRLLHLDRCSGLLDLRIPIPELHEPLVNKHNHVKGLISFDMEDPTLCLKTTHTKLIDEVTNTSSLISKRLWFTFTLKAKILNRLHYKFASYSLQQEKQLCQLTSDVLETARELQKAHIRIHVPRRVPVDVDPSCQCSSSAGSRQARGIA</sequence>
<dbReference type="PANTHER" id="PTHR37984">
    <property type="entry name" value="PROTEIN CBG26694"/>
    <property type="match status" value="1"/>
</dbReference>
<name>G7YX29_CLOSI</name>
<dbReference type="AlphaFoldDB" id="G7YX29"/>
<keyword evidence="4" id="KW-1185">Reference proteome</keyword>
<dbReference type="InterPro" id="IPR001584">
    <property type="entry name" value="Integrase_cat-core"/>
</dbReference>
<dbReference type="Proteomes" id="UP000008909">
    <property type="component" value="Unassembled WGS sequence"/>
</dbReference>
<dbReference type="Pfam" id="PF00665">
    <property type="entry name" value="rve"/>
    <property type="match status" value="1"/>
</dbReference>
<evidence type="ECO:0000313" key="4">
    <source>
        <dbReference type="Proteomes" id="UP000008909"/>
    </source>
</evidence>
<feature type="domain" description="Integrase catalytic" evidence="2">
    <location>
        <begin position="327"/>
        <end position="486"/>
    </location>
</feature>
<dbReference type="PANTHER" id="PTHR37984:SF5">
    <property type="entry name" value="PROTEIN NYNRIN-LIKE"/>
    <property type="match status" value="1"/>
</dbReference>
<dbReference type="GO" id="GO:0003676">
    <property type="term" value="F:nucleic acid binding"/>
    <property type="evidence" value="ECO:0007669"/>
    <property type="project" value="InterPro"/>
</dbReference>
<evidence type="ECO:0000256" key="1">
    <source>
        <dbReference type="SAM" id="MobiDB-lite"/>
    </source>
</evidence>
<gene>
    <name evidence="3" type="ORF">CLF_112823</name>
</gene>
<protein>
    <recommendedName>
        <fullName evidence="2">Integrase catalytic domain-containing protein</fullName>
    </recommendedName>
</protein>
<accession>G7YX29</accession>
<feature type="region of interest" description="Disordered" evidence="1">
    <location>
        <begin position="595"/>
        <end position="616"/>
    </location>
</feature>
<proteinExistence type="predicted"/>
<evidence type="ECO:0000313" key="3">
    <source>
        <dbReference type="EMBL" id="GAA57509.1"/>
    </source>
</evidence>
<dbReference type="InterPro" id="IPR012337">
    <property type="entry name" value="RNaseH-like_sf"/>
</dbReference>